<evidence type="ECO:0000313" key="10">
    <source>
        <dbReference type="Proteomes" id="UP000602198"/>
    </source>
</evidence>
<sequence length="412" mass="45000">MSSTASHEVRFELRSGDTWRDPWPMYSALREHDPVHRVIPEGHAEHDFYVLSRHADIYAAARDPETFSSASGLTVDYVGLEAAGVGQHRPFVFMDPPEHTDFRRRVSPGFTPRQVNSVEPEVRKFVVERIERLRAAGEGDIVTELFKPLPTMVVAHYLGVPEADRGKFDTWTEAIVGGAVAGAGIAAGGQDAMSAVGELVGYFSELIARRRVEPGDDTISHLLASGLGADGDNDGLVAMLGFAFTMITGGNDTTTGNLGGAVQLLTANPDQRRLLADNPGLISDAVEEFLRMTSPVQGLARTTTRDVTLHDTTIPAGRRVLLLYASANRDDREFGPTAAELDVRRNPKRIMTFSHGHHHCLGAAAARMQARVALEELLTRCPDFTVDLANVRWSQGNYVRWPVSVPFRPVAA</sequence>
<accession>A0ABS1M5M7</accession>
<keyword evidence="6 8" id="KW-0408">Iron</keyword>
<name>A0ABS1M5M7_9NOCA</name>
<dbReference type="RefSeq" id="WP_201948533.1">
    <property type="nucleotide sequence ID" value="NZ_JAERRJ010000006.1"/>
</dbReference>
<evidence type="ECO:0000256" key="1">
    <source>
        <dbReference type="ARBA" id="ARBA00001971"/>
    </source>
</evidence>
<dbReference type="InterPro" id="IPR001128">
    <property type="entry name" value="Cyt_P450"/>
</dbReference>
<dbReference type="Proteomes" id="UP000602198">
    <property type="component" value="Unassembled WGS sequence"/>
</dbReference>
<dbReference type="PROSITE" id="PS00086">
    <property type="entry name" value="CYTOCHROME_P450"/>
    <property type="match status" value="1"/>
</dbReference>
<protein>
    <submittedName>
        <fullName evidence="9">Cytochrome P450</fullName>
    </submittedName>
</protein>
<keyword evidence="5 8" id="KW-0560">Oxidoreductase</keyword>
<keyword evidence="7 8" id="KW-0503">Monooxygenase</keyword>
<comment type="caution">
    <text evidence="9">The sequence shown here is derived from an EMBL/GenBank/DDBJ whole genome shotgun (WGS) entry which is preliminary data.</text>
</comment>
<keyword evidence="3 8" id="KW-0349">Heme</keyword>
<evidence type="ECO:0000256" key="4">
    <source>
        <dbReference type="ARBA" id="ARBA00022723"/>
    </source>
</evidence>
<keyword evidence="4 8" id="KW-0479">Metal-binding</keyword>
<evidence type="ECO:0000256" key="6">
    <source>
        <dbReference type="ARBA" id="ARBA00023004"/>
    </source>
</evidence>
<gene>
    <name evidence="9" type="ORF">JK358_16185</name>
</gene>
<evidence type="ECO:0000313" key="9">
    <source>
        <dbReference type="EMBL" id="MBL1075937.1"/>
    </source>
</evidence>
<dbReference type="SUPFAM" id="SSF48264">
    <property type="entry name" value="Cytochrome P450"/>
    <property type="match status" value="1"/>
</dbReference>
<evidence type="ECO:0000256" key="7">
    <source>
        <dbReference type="ARBA" id="ARBA00023033"/>
    </source>
</evidence>
<dbReference type="EMBL" id="JAERRJ010000006">
    <property type="protein sequence ID" value="MBL1075937.1"/>
    <property type="molecule type" value="Genomic_DNA"/>
</dbReference>
<keyword evidence="10" id="KW-1185">Reference proteome</keyword>
<organism evidence="9 10">
    <name type="scientific">Nocardia acididurans</name>
    <dbReference type="NCBI Taxonomy" id="2802282"/>
    <lineage>
        <taxon>Bacteria</taxon>
        <taxon>Bacillati</taxon>
        <taxon>Actinomycetota</taxon>
        <taxon>Actinomycetes</taxon>
        <taxon>Mycobacteriales</taxon>
        <taxon>Nocardiaceae</taxon>
        <taxon>Nocardia</taxon>
    </lineage>
</organism>
<evidence type="ECO:0000256" key="2">
    <source>
        <dbReference type="ARBA" id="ARBA00010617"/>
    </source>
</evidence>
<dbReference type="InterPro" id="IPR036396">
    <property type="entry name" value="Cyt_P450_sf"/>
</dbReference>
<reference evidence="9 10" key="1">
    <citation type="submission" date="2021-01" db="EMBL/GenBank/DDBJ databases">
        <title>WGS of actinomycetes isolated from Thailand.</title>
        <authorList>
            <person name="Thawai C."/>
        </authorList>
    </citation>
    <scope>NUCLEOTIDE SEQUENCE [LARGE SCALE GENOMIC DNA]</scope>
    <source>
        <strain evidence="9 10">LPG 2</strain>
    </source>
</reference>
<dbReference type="InterPro" id="IPR017972">
    <property type="entry name" value="Cyt_P450_CS"/>
</dbReference>
<comment type="similarity">
    <text evidence="2 8">Belongs to the cytochrome P450 family.</text>
</comment>
<evidence type="ECO:0000256" key="5">
    <source>
        <dbReference type="ARBA" id="ARBA00023002"/>
    </source>
</evidence>
<evidence type="ECO:0000256" key="3">
    <source>
        <dbReference type="ARBA" id="ARBA00022617"/>
    </source>
</evidence>
<evidence type="ECO:0000256" key="8">
    <source>
        <dbReference type="RuleBase" id="RU000461"/>
    </source>
</evidence>
<dbReference type="PANTHER" id="PTHR46696:SF4">
    <property type="entry name" value="BIOTIN BIOSYNTHESIS CYTOCHROME P450"/>
    <property type="match status" value="1"/>
</dbReference>
<dbReference type="PANTHER" id="PTHR46696">
    <property type="entry name" value="P450, PUTATIVE (EUROFUNG)-RELATED"/>
    <property type="match status" value="1"/>
</dbReference>
<dbReference type="PRINTS" id="PR00359">
    <property type="entry name" value="BP450"/>
</dbReference>
<dbReference type="InterPro" id="IPR002397">
    <property type="entry name" value="Cyt_P450_B"/>
</dbReference>
<dbReference type="Pfam" id="PF00067">
    <property type="entry name" value="p450"/>
    <property type="match status" value="1"/>
</dbReference>
<comment type="cofactor">
    <cofactor evidence="1">
        <name>heme</name>
        <dbReference type="ChEBI" id="CHEBI:30413"/>
    </cofactor>
</comment>
<proteinExistence type="inferred from homology"/>
<dbReference type="Gene3D" id="1.10.630.10">
    <property type="entry name" value="Cytochrome P450"/>
    <property type="match status" value="1"/>
</dbReference>